<dbReference type="SUPFAM" id="SSF51419">
    <property type="entry name" value="PLP-binding barrel"/>
    <property type="match status" value="1"/>
</dbReference>
<dbReference type="Pfam" id="PF01168">
    <property type="entry name" value="Ala_racemase_N"/>
    <property type="match status" value="1"/>
</dbReference>
<dbReference type="EMBL" id="JADJOT010000008">
    <property type="protein sequence ID" value="MBK7954286.1"/>
    <property type="molecule type" value="Genomic_DNA"/>
</dbReference>
<dbReference type="AlphaFoldDB" id="A0A935T9K3"/>
<reference evidence="5 6" key="1">
    <citation type="submission" date="2020-10" db="EMBL/GenBank/DDBJ databases">
        <title>Connecting structure to function with the recovery of over 1000 high-quality activated sludge metagenome-assembled genomes encoding full-length rRNA genes using long-read sequencing.</title>
        <authorList>
            <person name="Singleton C.M."/>
            <person name="Petriglieri F."/>
            <person name="Kristensen J.M."/>
            <person name="Kirkegaard R.H."/>
            <person name="Michaelsen T.Y."/>
            <person name="Andersen M.H."/>
            <person name="Karst S.M."/>
            <person name="Dueholm M.S."/>
            <person name="Nielsen P.H."/>
            <person name="Albertsen M."/>
        </authorList>
    </citation>
    <scope>NUCLEOTIDE SEQUENCE [LARGE SCALE GENOMIC DNA]</scope>
    <source>
        <strain evidence="5">Fred_18-Q3-R57-64_BAT3C.720</strain>
    </source>
</reference>
<dbReference type="GO" id="GO:0008784">
    <property type="term" value="F:alanine racemase activity"/>
    <property type="evidence" value="ECO:0007669"/>
    <property type="project" value="TreeGrafter"/>
</dbReference>
<dbReference type="PANTHER" id="PTHR30511">
    <property type="entry name" value="ALANINE RACEMASE"/>
    <property type="match status" value="1"/>
</dbReference>
<comment type="cofactor">
    <cofactor evidence="1">
        <name>pyridoxal 5'-phosphate</name>
        <dbReference type="ChEBI" id="CHEBI:597326"/>
    </cofactor>
</comment>
<keyword evidence="2" id="KW-0663">Pyridoxal phosphate</keyword>
<gene>
    <name evidence="5" type="ORF">IPK02_10165</name>
</gene>
<accession>A0A935T9K3</accession>
<dbReference type="PANTHER" id="PTHR30511:SF3">
    <property type="entry name" value="LYSINE RACEMASE"/>
    <property type="match status" value="1"/>
</dbReference>
<dbReference type="Gene3D" id="3.20.20.10">
    <property type="entry name" value="Alanine racemase"/>
    <property type="match status" value="1"/>
</dbReference>
<evidence type="ECO:0000313" key="5">
    <source>
        <dbReference type="EMBL" id="MBK7954286.1"/>
    </source>
</evidence>
<proteinExistence type="predicted"/>
<dbReference type="InterPro" id="IPR001608">
    <property type="entry name" value="Ala_racemase_N"/>
</dbReference>
<organism evidence="5 6">
    <name type="scientific">Candidatus Accumulibacter affinis</name>
    <dbReference type="NCBI Taxonomy" id="2954384"/>
    <lineage>
        <taxon>Bacteria</taxon>
        <taxon>Pseudomonadati</taxon>
        <taxon>Pseudomonadota</taxon>
        <taxon>Betaproteobacteria</taxon>
        <taxon>Candidatus Accumulibacter</taxon>
    </lineage>
</organism>
<evidence type="ECO:0000256" key="1">
    <source>
        <dbReference type="ARBA" id="ARBA00001933"/>
    </source>
</evidence>
<comment type="caution">
    <text evidence="5">The sequence shown here is derived from an EMBL/GenBank/DDBJ whole genome shotgun (WGS) entry which is preliminary data.</text>
</comment>
<dbReference type="InterPro" id="IPR029066">
    <property type="entry name" value="PLP-binding_barrel"/>
</dbReference>
<protein>
    <submittedName>
        <fullName evidence="5">Alanine racemase</fullName>
    </submittedName>
</protein>
<evidence type="ECO:0000256" key="3">
    <source>
        <dbReference type="ARBA" id="ARBA00023235"/>
    </source>
</evidence>
<sequence>MEVLIDLAKVDHNIAVIQEICHHASVQAVWVTKGCHSHPAVVELLASRGAAVVGEVYPANLRRLRESFTGELLLIQPPSRSQIDATLAAADIILVASVDNAVALSQAARSGGGRARLILMVDVGNLREGVLPDAVTGAVTRIRKLPAVDLIGLGTSVGCYGGYLADAGDLRRLVQVATTVTLATGHRFQTLSVGSGTMLLELAAAGDLPPGINQLRIGAAFLVGDRPPTGKALPGLYQDAFVMRGEILELARKPSLPQAPTGTDAFGRTVAFEDLGERNRALVDFGMTDVDVYALTPRSQGVRILGATSNYTICDVTDCPERLTVGSKLDFRMAYSAMVRAMASPHTEKTVLPAAR</sequence>
<name>A0A935T9K3_9PROT</name>
<feature type="domain" description="Alanine racemase N-terminal" evidence="4">
    <location>
        <begin position="5"/>
        <end position="220"/>
    </location>
</feature>
<keyword evidence="3" id="KW-0413">Isomerase</keyword>
<dbReference type="GO" id="GO:0005829">
    <property type="term" value="C:cytosol"/>
    <property type="evidence" value="ECO:0007669"/>
    <property type="project" value="TreeGrafter"/>
</dbReference>
<dbReference type="InterPro" id="IPR000821">
    <property type="entry name" value="Ala_racemase"/>
</dbReference>
<evidence type="ECO:0000313" key="6">
    <source>
        <dbReference type="Proteomes" id="UP000706151"/>
    </source>
</evidence>
<dbReference type="GO" id="GO:0030170">
    <property type="term" value="F:pyridoxal phosphate binding"/>
    <property type="evidence" value="ECO:0007669"/>
    <property type="project" value="TreeGrafter"/>
</dbReference>
<evidence type="ECO:0000259" key="4">
    <source>
        <dbReference type="Pfam" id="PF01168"/>
    </source>
</evidence>
<dbReference type="Proteomes" id="UP000706151">
    <property type="component" value="Unassembled WGS sequence"/>
</dbReference>
<evidence type="ECO:0000256" key="2">
    <source>
        <dbReference type="ARBA" id="ARBA00022898"/>
    </source>
</evidence>